<dbReference type="InterPro" id="IPR001977">
    <property type="entry name" value="Depp_CoAkinase"/>
</dbReference>
<protein>
    <recommendedName>
        <fullName evidence="5 6">Dephospho-CoA kinase</fullName>
        <ecNumber evidence="5 6">2.7.1.24</ecNumber>
    </recommendedName>
    <alternativeName>
        <fullName evidence="5">Dephosphocoenzyme A kinase</fullName>
    </alternativeName>
</protein>
<dbReference type="GO" id="GO:0004140">
    <property type="term" value="F:dephospho-CoA kinase activity"/>
    <property type="evidence" value="ECO:0007669"/>
    <property type="project" value="UniProtKB-UniRule"/>
</dbReference>
<dbReference type="NCBIfam" id="TIGR00152">
    <property type="entry name" value="dephospho-CoA kinase"/>
    <property type="match status" value="1"/>
</dbReference>
<keyword evidence="4 5" id="KW-0173">Coenzyme A biosynthesis</keyword>
<gene>
    <name evidence="5" type="primary">coaE</name>
    <name evidence="7" type="ORF">J2W88_001842</name>
    <name evidence="8" type="ORF">J2W93_001313</name>
</gene>
<dbReference type="HAMAP" id="MF_00376">
    <property type="entry name" value="Dephospho_CoA_kinase"/>
    <property type="match status" value="1"/>
</dbReference>
<dbReference type="PANTHER" id="PTHR10695:SF46">
    <property type="entry name" value="BIFUNCTIONAL COENZYME A SYNTHASE-RELATED"/>
    <property type="match status" value="1"/>
</dbReference>
<keyword evidence="5 7" id="KW-0418">Kinase</keyword>
<dbReference type="RefSeq" id="WP_209817618.1">
    <property type="nucleotide sequence ID" value="NZ_JAVDTL010000002.1"/>
</dbReference>
<dbReference type="Proteomes" id="UP001249076">
    <property type="component" value="Unassembled WGS sequence"/>
</dbReference>
<dbReference type="GO" id="GO:0005737">
    <property type="term" value="C:cytoplasm"/>
    <property type="evidence" value="ECO:0007669"/>
    <property type="project" value="UniProtKB-SubCell"/>
</dbReference>
<keyword evidence="5" id="KW-0963">Cytoplasm</keyword>
<dbReference type="CDD" id="cd02022">
    <property type="entry name" value="DPCK"/>
    <property type="match status" value="1"/>
</dbReference>
<evidence type="ECO:0000313" key="8">
    <source>
        <dbReference type="EMBL" id="MDR6836485.1"/>
    </source>
</evidence>
<dbReference type="GO" id="GO:0015937">
    <property type="term" value="P:coenzyme A biosynthetic process"/>
    <property type="evidence" value="ECO:0007669"/>
    <property type="project" value="UniProtKB-UniRule"/>
</dbReference>
<dbReference type="SUPFAM" id="SSF52540">
    <property type="entry name" value="P-loop containing nucleoside triphosphate hydrolases"/>
    <property type="match status" value="1"/>
</dbReference>
<proteinExistence type="inferred from homology"/>
<evidence type="ECO:0000256" key="3">
    <source>
        <dbReference type="ARBA" id="ARBA00022840"/>
    </source>
</evidence>
<sequence>MATSRQPLRVGLTGGIGSGKSTVGQMLAALGAVLIDADQISREVTGPGGAAMSAIQSTFGDAYVDASGALDRARMRQLAFSQPEARSQLEAIVHPLVALHSEQRIEQALQAGAGLIVHDIPLLTESGRWARQLDAVVVVDCTEQTQIARVMRRSGLSAEAVQGIIASQATRSARRAVADVVIANEAHCTLQQLQAEVRQVGTLFGL</sequence>
<comment type="subcellular location">
    <subcellularLocation>
        <location evidence="5">Cytoplasm</location>
    </subcellularLocation>
</comment>
<evidence type="ECO:0000256" key="1">
    <source>
        <dbReference type="ARBA" id="ARBA00009018"/>
    </source>
</evidence>
<comment type="caution">
    <text evidence="7">The sequence shown here is derived from an EMBL/GenBank/DDBJ whole genome shotgun (WGS) entry which is preliminary data.</text>
</comment>
<dbReference type="GO" id="GO:0005524">
    <property type="term" value="F:ATP binding"/>
    <property type="evidence" value="ECO:0007669"/>
    <property type="project" value="UniProtKB-UniRule"/>
</dbReference>
<reference evidence="7 9" key="1">
    <citation type="submission" date="2023-07" db="EMBL/GenBank/DDBJ databases">
        <title>Sorghum-associated microbial communities from plants grown in Nebraska, USA.</title>
        <authorList>
            <person name="Schachtman D."/>
        </authorList>
    </citation>
    <scope>NUCLEOTIDE SEQUENCE</scope>
    <source>
        <strain evidence="8 9">BE105</strain>
        <strain evidence="7">BE69</strain>
    </source>
</reference>
<keyword evidence="9" id="KW-1185">Reference proteome</keyword>
<evidence type="ECO:0000256" key="4">
    <source>
        <dbReference type="ARBA" id="ARBA00022993"/>
    </source>
</evidence>
<evidence type="ECO:0000313" key="10">
    <source>
        <dbReference type="Proteomes" id="UP001253458"/>
    </source>
</evidence>
<dbReference type="EC" id="2.7.1.24" evidence="5 6"/>
<evidence type="ECO:0000256" key="6">
    <source>
        <dbReference type="NCBIfam" id="TIGR00152"/>
    </source>
</evidence>
<evidence type="ECO:0000256" key="5">
    <source>
        <dbReference type="HAMAP-Rule" id="MF_00376"/>
    </source>
</evidence>
<comment type="similarity">
    <text evidence="1 5">Belongs to the CoaE family.</text>
</comment>
<organism evidence="7 10">
    <name type="scientific">Acidovorax delafieldii</name>
    <name type="common">Pseudomonas delafieldii</name>
    <dbReference type="NCBI Taxonomy" id="47920"/>
    <lineage>
        <taxon>Bacteria</taxon>
        <taxon>Pseudomonadati</taxon>
        <taxon>Pseudomonadota</taxon>
        <taxon>Betaproteobacteria</taxon>
        <taxon>Burkholderiales</taxon>
        <taxon>Comamonadaceae</taxon>
        <taxon>Acidovorax</taxon>
    </lineage>
</organism>
<dbReference type="Gene3D" id="3.40.50.300">
    <property type="entry name" value="P-loop containing nucleotide triphosphate hydrolases"/>
    <property type="match status" value="1"/>
</dbReference>
<evidence type="ECO:0000313" key="7">
    <source>
        <dbReference type="EMBL" id="MDR6766577.1"/>
    </source>
</evidence>
<comment type="function">
    <text evidence="5">Catalyzes the phosphorylation of the 3'-hydroxyl group of dephosphocoenzyme A to form coenzyme A.</text>
</comment>
<dbReference type="AlphaFoldDB" id="A0AAJ2F0S2"/>
<comment type="pathway">
    <text evidence="5">Cofactor biosynthesis; coenzyme A biosynthesis; CoA from (R)-pantothenate: step 5/5.</text>
</comment>
<dbReference type="PANTHER" id="PTHR10695">
    <property type="entry name" value="DEPHOSPHO-COA KINASE-RELATED"/>
    <property type="match status" value="1"/>
</dbReference>
<dbReference type="PROSITE" id="PS51219">
    <property type="entry name" value="DPCK"/>
    <property type="match status" value="1"/>
</dbReference>
<feature type="binding site" evidence="5">
    <location>
        <begin position="17"/>
        <end position="22"/>
    </location>
    <ligand>
        <name>ATP</name>
        <dbReference type="ChEBI" id="CHEBI:30616"/>
    </ligand>
</feature>
<dbReference type="EMBL" id="JAVDTS010000002">
    <property type="protein sequence ID" value="MDR6836485.1"/>
    <property type="molecule type" value="Genomic_DNA"/>
</dbReference>
<dbReference type="InterPro" id="IPR027417">
    <property type="entry name" value="P-loop_NTPase"/>
</dbReference>
<dbReference type="EMBL" id="JAVDTL010000002">
    <property type="protein sequence ID" value="MDR6766577.1"/>
    <property type="molecule type" value="Genomic_DNA"/>
</dbReference>
<accession>A0AAJ2F0S2</accession>
<keyword evidence="3 5" id="KW-0067">ATP-binding</keyword>
<keyword evidence="5 7" id="KW-0808">Transferase</keyword>
<comment type="catalytic activity">
    <reaction evidence="5">
        <text>3'-dephospho-CoA + ATP = ADP + CoA + H(+)</text>
        <dbReference type="Rhea" id="RHEA:18245"/>
        <dbReference type="ChEBI" id="CHEBI:15378"/>
        <dbReference type="ChEBI" id="CHEBI:30616"/>
        <dbReference type="ChEBI" id="CHEBI:57287"/>
        <dbReference type="ChEBI" id="CHEBI:57328"/>
        <dbReference type="ChEBI" id="CHEBI:456216"/>
        <dbReference type="EC" id="2.7.1.24"/>
    </reaction>
</comment>
<name>A0AAJ2F0S2_ACIDE</name>
<evidence type="ECO:0000256" key="2">
    <source>
        <dbReference type="ARBA" id="ARBA00022741"/>
    </source>
</evidence>
<evidence type="ECO:0000313" key="9">
    <source>
        <dbReference type="Proteomes" id="UP001249076"/>
    </source>
</evidence>
<dbReference type="Proteomes" id="UP001253458">
    <property type="component" value="Unassembled WGS sequence"/>
</dbReference>
<keyword evidence="2 5" id="KW-0547">Nucleotide-binding</keyword>
<dbReference type="Pfam" id="PF01121">
    <property type="entry name" value="CoaE"/>
    <property type="match status" value="1"/>
</dbReference>